<keyword evidence="4" id="KW-1185">Reference proteome</keyword>
<reference evidence="3 4" key="1">
    <citation type="journal article" date="2014" name="BMC Genomics">
        <title>Genome sequencing of four Aureobasidium pullulans varieties: biotechnological potential, stress tolerance, and description of new species.</title>
        <authorList>
            <person name="Gostin Ar C."/>
            <person name="Ohm R.A."/>
            <person name="Kogej T."/>
            <person name="Sonjak S."/>
            <person name="Turk M."/>
            <person name="Zajc J."/>
            <person name="Zalar P."/>
            <person name="Grube M."/>
            <person name="Sun H."/>
            <person name="Han J."/>
            <person name="Sharma A."/>
            <person name="Chiniquy J."/>
            <person name="Ngan C.Y."/>
            <person name="Lipzen A."/>
            <person name="Barry K."/>
            <person name="Grigoriev I.V."/>
            <person name="Gunde-Cimerman N."/>
        </authorList>
    </citation>
    <scope>NUCLEOTIDE SEQUENCE [LARGE SCALE GENOMIC DNA]</scope>
    <source>
        <strain evidence="3 4">EXF-150</strain>
    </source>
</reference>
<dbReference type="Gene3D" id="3.30.559.30">
    <property type="entry name" value="Nonribosomal peptide synthetase, condensation domain"/>
    <property type="match status" value="1"/>
</dbReference>
<dbReference type="PANTHER" id="PTHR42034">
    <property type="entry name" value="CHROMOSOME 7, WHOLE GENOME SHOTGUN SEQUENCE-RELATED"/>
    <property type="match status" value="1"/>
</dbReference>
<dbReference type="EMBL" id="KL584977">
    <property type="protein sequence ID" value="KEQ86789.1"/>
    <property type="molecule type" value="Genomic_DNA"/>
</dbReference>
<dbReference type="GeneID" id="40749922"/>
<proteinExistence type="inferred from homology"/>
<dbReference type="HOGENOM" id="CLU_552125_0_0_1"/>
<dbReference type="PANTHER" id="PTHR42034:SF1">
    <property type="entry name" value="CONDENSATION DOMAIN-CONTAINING PROTEIN"/>
    <property type="match status" value="1"/>
</dbReference>
<dbReference type="OrthoDB" id="2548233at2759"/>
<dbReference type="GO" id="GO:0016407">
    <property type="term" value="F:acetyltransferase activity"/>
    <property type="evidence" value="ECO:0007669"/>
    <property type="project" value="InterPro"/>
</dbReference>
<evidence type="ECO:0000256" key="1">
    <source>
        <dbReference type="ARBA" id="ARBA00006439"/>
    </source>
</evidence>
<dbReference type="AlphaFoldDB" id="A0A074XT03"/>
<dbReference type="GO" id="GO:0043386">
    <property type="term" value="P:mycotoxin biosynthetic process"/>
    <property type="evidence" value="ECO:0007669"/>
    <property type="project" value="InterPro"/>
</dbReference>
<accession>A0A074XT03</accession>
<evidence type="ECO:0000256" key="2">
    <source>
        <dbReference type="ARBA" id="ARBA00022679"/>
    </source>
</evidence>
<dbReference type="Gene3D" id="3.30.559.10">
    <property type="entry name" value="Chloramphenicol acetyltransferase-like domain"/>
    <property type="match status" value="1"/>
</dbReference>
<protein>
    <submittedName>
        <fullName evidence="3">15-O-acetyltransferase Tri3</fullName>
    </submittedName>
</protein>
<comment type="similarity">
    <text evidence="1">Belongs to the trichothecene O-acetyltransferase family.</text>
</comment>
<dbReference type="InterPro" id="IPR023213">
    <property type="entry name" value="CAT-like_dom_sf"/>
</dbReference>
<name>A0A074XT03_AURPU</name>
<dbReference type="RefSeq" id="XP_029762976.1">
    <property type="nucleotide sequence ID" value="XM_029907616.1"/>
</dbReference>
<dbReference type="Pfam" id="PF07428">
    <property type="entry name" value="Tri3"/>
    <property type="match status" value="1"/>
</dbReference>
<organism evidence="3 4">
    <name type="scientific">Aureobasidium pullulans EXF-150</name>
    <dbReference type="NCBI Taxonomy" id="1043002"/>
    <lineage>
        <taxon>Eukaryota</taxon>
        <taxon>Fungi</taxon>
        <taxon>Dikarya</taxon>
        <taxon>Ascomycota</taxon>
        <taxon>Pezizomycotina</taxon>
        <taxon>Dothideomycetes</taxon>
        <taxon>Dothideomycetidae</taxon>
        <taxon>Dothideales</taxon>
        <taxon>Saccotheciaceae</taxon>
        <taxon>Aureobasidium</taxon>
    </lineage>
</organism>
<evidence type="ECO:0000313" key="4">
    <source>
        <dbReference type="Proteomes" id="UP000030706"/>
    </source>
</evidence>
<gene>
    <name evidence="3" type="ORF">M438DRAFT_362972</name>
</gene>
<sequence length="506" mass="56446">MPIVNAKTVEPAKYRWQQVKDATSTAPSLQRRGNGTENWVGLRKENARGQYDFHILVKARTHRPFTLVSLERQLVHGLLRQRFEHPDIACEAFWDDEFGPLIRYTTPSDDLEAGIWAQGSVQIHATPQNGYELRREIAAGREAQNKSSKSFTVHALADVTNHDTVMNEGSDVEFLVHFNHIYWDGISARLFVGDLLRSLGQNLEAARYDWGQEIKNLSVPLLDALNIDIKTLSKDYDDSLEEFVASMFRFNSSHSIQLGVEPGLPDTAVLQLKPGTCQKIIHGVKSRLGPDYTITHLAQAATLLALLKTNPLSQEALPEKSVIMPLPVNGRRYLREEFAHCQYGSCQACAVVEFDNLEQFAVDFEDKVAVIDALVRAMEITKKSYDYWLSKPFLLPLGLAKDNFLSALLESSGSQPDGKTVPIIASDGLNDQYIPKTVSSQDESLVLSVEDIICLTDSYTPGFGLRMEAWNGATTISLGYCDGSYTSKEAHTFLQNIRGFMMVLAG</sequence>
<keyword evidence="2 3" id="KW-0808">Transferase</keyword>
<dbReference type="InterPro" id="IPR009992">
    <property type="entry name" value="Tri3/Sat12/Sat16/Mac1"/>
</dbReference>
<dbReference type="Proteomes" id="UP000030706">
    <property type="component" value="Unassembled WGS sequence"/>
</dbReference>
<evidence type="ECO:0000313" key="3">
    <source>
        <dbReference type="EMBL" id="KEQ86789.1"/>
    </source>
</evidence>